<dbReference type="InterPro" id="IPR004827">
    <property type="entry name" value="bZIP"/>
</dbReference>
<dbReference type="OrthoDB" id="2257100at2759"/>
<name>A0A8H5GHN9_9AGAR</name>
<evidence type="ECO:0000313" key="5">
    <source>
        <dbReference type="Proteomes" id="UP000559256"/>
    </source>
</evidence>
<dbReference type="Pfam" id="PF07716">
    <property type="entry name" value="bZIP_2"/>
    <property type="match status" value="1"/>
</dbReference>
<dbReference type="Gene3D" id="3.30.160.60">
    <property type="entry name" value="Classic Zinc Finger"/>
    <property type="match status" value="1"/>
</dbReference>
<feature type="coiled-coil region" evidence="1">
    <location>
        <begin position="406"/>
        <end position="433"/>
    </location>
</feature>
<dbReference type="Proteomes" id="UP000559256">
    <property type="component" value="Unassembled WGS sequence"/>
</dbReference>
<comment type="caution">
    <text evidence="4">The sequence shown here is derived from an EMBL/GenBank/DDBJ whole genome shotgun (WGS) entry which is preliminary data.</text>
</comment>
<dbReference type="EMBL" id="JAACJM010000030">
    <property type="protein sequence ID" value="KAF5364976.1"/>
    <property type="molecule type" value="Genomic_DNA"/>
</dbReference>
<sequence length="462" mass="53318">MDYFTNCSQFSVGTLTINSLGGDQNNYHNPAAQHGPSRKAEDVVYTKFIAKEDLRVVAELRSERKFDVYSARHEGRIAVVKQFHGPRAKEYLKRALKFNHRVMNPHFLYLKGISHPLSETHFIVFDDACNANFEFRVASALQEDQTRSVRLGLSIVAGLSAGLGYLFQIGLPLNPLLEEVLEVYITDDDELKIGFEPAGLGIYEQAEDVEKVEDLLWNLFNRLCRKTFNRANRFLYQDESFQDQRSAIILELEPPYPDSDTHRDTSEVSSAPSNPRRELVWKVSRRRLSTVALVAQQYQNNLNRLRILGPLSLTLRYFETRLGERSNFRHRCPGYRKEEIKLTANIKEVAIINHSPPSNSEICLVCGEAVNEEDELAGEVPAPNASKKEQIEWRRRQNTLAVRRSRKRKLERQQMLKNRIDELENRMDEVMVEAEWNNVLLQVVEQILRSHAPFLFDAEEST</sequence>
<keyword evidence="1" id="KW-0175">Coiled coil</keyword>
<evidence type="ECO:0000259" key="3">
    <source>
        <dbReference type="Pfam" id="PF07716"/>
    </source>
</evidence>
<dbReference type="SUPFAM" id="SSF57959">
    <property type="entry name" value="Leucine zipper domain"/>
    <property type="match status" value="1"/>
</dbReference>
<proteinExistence type="predicted"/>
<dbReference type="InterPro" id="IPR046347">
    <property type="entry name" value="bZIP_sf"/>
</dbReference>
<evidence type="ECO:0000256" key="1">
    <source>
        <dbReference type="SAM" id="Coils"/>
    </source>
</evidence>
<dbReference type="CDD" id="cd12193">
    <property type="entry name" value="bZIP_GCN4"/>
    <property type="match status" value="1"/>
</dbReference>
<gene>
    <name evidence="4" type="ORF">D9758_008177</name>
</gene>
<evidence type="ECO:0000313" key="4">
    <source>
        <dbReference type="EMBL" id="KAF5364976.1"/>
    </source>
</evidence>
<accession>A0A8H5GHN9</accession>
<protein>
    <recommendedName>
        <fullName evidence="3">BZIP domain-containing protein</fullName>
    </recommendedName>
</protein>
<dbReference type="AlphaFoldDB" id="A0A8H5GHN9"/>
<organism evidence="4 5">
    <name type="scientific">Tetrapyrgos nigripes</name>
    <dbReference type="NCBI Taxonomy" id="182062"/>
    <lineage>
        <taxon>Eukaryota</taxon>
        <taxon>Fungi</taxon>
        <taxon>Dikarya</taxon>
        <taxon>Basidiomycota</taxon>
        <taxon>Agaricomycotina</taxon>
        <taxon>Agaricomycetes</taxon>
        <taxon>Agaricomycetidae</taxon>
        <taxon>Agaricales</taxon>
        <taxon>Marasmiineae</taxon>
        <taxon>Marasmiaceae</taxon>
        <taxon>Tetrapyrgos</taxon>
    </lineage>
</organism>
<keyword evidence="5" id="KW-1185">Reference proteome</keyword>
<feature type="domain" description="BZIP" evidence="3">
    <location>
        <begin position="388"/>
        <end position="426"/>
    </location>
</feature>
<feature type="region of interest" description="Disordered" evidence="2">
    <location>
        <begin position="254"/>
        <end position="273"/>
    </location>
</feature>
<dbReference type="GO" id="GO:0003700">
    <property type="term" value="F:DNA-binding transcription factor activity"/>
    <property type="evidence" value="ECO:0007669"/>
    <property type="project" value="InterPro"/>
</dbReference>
<evidence type="ECO:0000256" key="2">
    <source>
        <dbReference type="SAM" id="MobiDB-lite"/>
    </source>
</evidence>
<reference evidence="4 5" key="1">
    <citation type="journal article" date="2020" name="ISME J.">
        <title>Uncovering the hidden diversity of litter-decomposition mechanisms in mushroom-forming fungi.</title>
        <authorList>
            <person name="Floudas D."/>
            <person name="Bentzer J."/>
            <person name="Ahren D."/>
            <person name="Johansson T."/>
            <person name="Persson P."/>
            <person name="Tunlid A."/>
        </authorList>
    </citation>
    <scope>NUCLEOTIDE SEQUENCE [LARGE SCALE GENOMIC DNA]</scope>
    <source>
        <strain evidence="4 5">CBS 291.85</strain>
    </source>
</reference>